<dbReference type="InterPro" id="IPR036514">
    <property type="entry name" value="SGNH_hydro_sf"/>
</dbReference>
<proteinExistence type="predicted"/>
<keyword evidence="2" id="KW-1185">Reference proteome</keyword>
<dbReference type="InterPro" id="IPR001087">
    <property type="entry name" value="GDSL"/>
</dbReference>
<evidence type="ECO:0008006" key="3">
    <source>
        <dbReference type="Google" id="ProtNLM"/>
    </source>
</evidence>
<comment type="caution">
    <text evidence="1">The sequence shown here is derived from an EMBL/GenBank/DDBJ whole genome shotgun (WGS) entry which is preliminary data.</text>
</comment>
<sequence>MNVNNKSSVIITLFFALLFIKLDYAFILKESNNLKLLQRFKKRCQNKSINSIRFSKKCHSLGMLNNNEISEKKNSVIMLSNSSKFDYNKIENLIVFGDSHSSVNTNFIDMSYSGNSHSRGKNWPLHLLDFNNKLKLLNFASSGAVVDSNIAFHRNNTIDFLKQYKLFYEKTTFEKKSLNEWNSYNTLFVIYIGTNDIYHINHKCKNEHSIFCTKNNKSVIDNINNIIDIIFNIIYKLYNIGARNILIFTISPKRYILNNYLKNDVLNFNNNIIEKSKYFFKKHSDINFIIYNTADKFKDIISNCNMYKLKNCTNMWKLNKEDNLSDYLWFDSHLTDHGNKILAEDINYLLSSLNN</sequence>
<dbReference type="Proteomes" id="UP000193920">
    <property type="component" value="Unassembled WGS sequence"/>
</dbReference>
<dbReference type="SUPFAM" id="SSF52266">
    <property type="entry name" value="SGNH hydrolase"/>
    <property type="match status" value="1"/>
</dbReference>
<evidence type="ECO:0000313" key="1">
    <source>
        <dbReference type="EMBL" id="ORY63645.1"/>
    </source>
</evidence>
<protein>
    <recommendedName>
        <fullName evidence="3">SGNH hydrolase</fullName>
    </recommendedName>
</protein>
<dbReference type="Gene3D" id="3.40.50.1110">
    <property type="entry name" value="SGNH hydrolase"/>
    <property type="match status" value="1"/>
</dbReference>
<accession>A0A1Y2DYC6</accession>
<dbReference type="GO" id="GO:0016788">
    <property type="term" value="F:hydrolase activity, acting on ester bonds"/>
    <property type="evidence" value="ECO:0007669"/>
    <property type="project" value="InterPro"/>
</dbReference>
<name>A0A1Y2DYC6_9FUNG</name>
<reference evidence="1 2" key="1">
    <citation type="submission" date="2016-08" db="EMBL/GenBank/DDBJ databases">
        <title>A Parts List for Fungal Cellulosomes Revealed by Comparative Genomics.</title>
        <authorList>
            <consortium name="DOE Joint Genome Institute"/>
            <person name="Haitjema C.H."/>
            <person name="Gilmore S.P."/>
            <person name="Henske J.K."/>
            <person name="Solomon K.V."/>
            <person name="De Groot R."/>
            <person name="Kuo A."/>
            <person name="Mondo S.J."/>
            <person name="Salamov A.A."/>
            <person name="Labutti K."/>
            <person name="Zhao Z."/>
            <person name="Chiniquy J."/>
            <person name="Barry K."/>
            <person name="Brewer H.M."/>
            <person name="Purvine S.O."/>
            <person name="Wright A.T."/>
            <person name="Boxma B."/>
            <person name="Van Alen T."/>
            <person name="Hackstein J.H."/>
            <person name="Baker S.E."/>
            <person name="Grigoriev I.V."/>
            <person name="O'Malley M.A."/>
        </authorList>
    </citation>
    <scope>NUCLEOTIDE SEQUENCE [LARGE SCALE GENOMIC DNA]</scope>
    <source>
        <strain evidence="1 2">G1</strain>
    </source>
</reference>
<dbReference type="EMBL" id="MCOG01000056">
    <property type="protein sequence ID" value="ORY63645.1"/>
    <property type="molecule type" value="Genomic_DNA"/>
</dbReference>
<dbReference type="AlphaFoldDB" id="A0A1Y2DYC6"/>
<dbReference type="Pfam" id="PF00657">
    <property type="entry name" value="Lipase_GDSL"/>
    <property type="match status" value="1"/>
</dbReference>
<gene>
    <name evidence="1" type="ORF">LY90DRAFT_505306</name>
</gene>
<organism evidence="1 2">
    <name type="scientific">Neocallimastix californiae</name>
    <dbReference type="NCBI Taxonomy" id="1754190"/>
    <lineage>
        <taxon>Eukaryota</taxon>
        <taxon>Fungi</taxon>
        <taxon>Fungi incertae sedis</taxon>
        <taxon>Chytridiomycota</taxon>
        <taxon>Chytridiomycota incertae sedis</taxon>
        <taxon>Neocallimastigomycetes</taxon>
        <taxon>Neocallimastigales</taxon>
        <taxon>Neocallimastigaceae</taxon>
        <taxon>Neocallimastix</taxon>
    </lineage>
</organism>
<evidence type="ECO:0000313" key="2">
    <source>
        <dbReference type="Proteomes" id="UP000193920"/>
    </source>
</evidence>
<dbReference type="OrthoDB" id="1600564at2759"/>